<name>A0A520S270_9GAMM</name>
<protein>
    <recommendedName>
        <fullName evidence="2">M23ase beta-sheet core domain-containing protein</fullName>
    </recommendedName>
</protein>
<keyword evidence="1" id="KW-0175">Coiled coil</keyword>
<dbReference type="Gene3D" id="6.10.250.3150">
    <property type="match status" value="1"/>
</dbReference>
<accession>A0A520S270</accession>
<evidence type="ECO:0000313" key="3">
    <source>
        <dbReference type="EMBL" id="RZO76577.1"/>
    </source>
</evidence>
<dbReference type="SUPFAM" id="SSF57997">
    <property type="entry name" value="Tropomyosin"/>
    <property type="match status" value="1"/>
</dbReference>
<dbReference type="AlphaFoldDB" id="A0A520S270"/>
<sequence>MKKIFTLLIVLYTTIPIGSNSQASDAAEDLKNQIKTMENEIQKHEGLLQDTQEKHTELEKDLEKSEKAINRLEKEISTIKKKIESRELQISLLLTRKREIQVRRERQENRMNQQIQAAYKLGKQEALKLILNQKNPAEISRTLAYFEYINEARTEEINNFLSTMNELEIITEELAMQTSNLKNVRGDFYQEQIKLNQAKDQKTAALNSLTQFIAETGNGLRKLQQDRRRIEKLLIKLDRSDVSTAKNAITFERMKGQLSLPVIGEIGQKFGANRNVGRMQWNGLFINAPEGEPIYAIHSGKIVFADWLRGFGLLIIINHGQGYMSLYAHNQKINYQSGDLVLAGEIIANVGNTGGQTEPGLYFEIRINGSPTDPQTWCQARNKRAA</sequence>
<dbReference type="InterPro" id="IPR011055">
    <property type="entry name" value="Dup_hybrid_motif"/>
</dbReference>
<dbReference type="InterPro" id="IPR050570">
    <property type="entry name" value="Cell_wall_metabolism_enzyme"/>
</dbReference>
<evidence type="ECO:0000259" key="2">
    <source>
        <dbReference type="Pfam" id="PF01551"/>
    </source>
</evidence>
<reference evidence="3 4" key="1">
    <citation type="submission" date="2019-02" db="EMBL/GenBank/DDBJ databases">
        <title>Prokaryotic population dynamics and viral predation in marine succession experiment using metagenomics: the confinement effect.</title>
        <authorList>
            <person name="Haro-Moreno J.M."/>
            <person name="Rodriguez-Valera F."/>
            <person name="Lopez-Perez M."/>
        </authorList>
    </citation>
    <scope>NUCLEOTIDE SEQUENCE [LARGE SCALE GENOMIC DNA]</scope>
    <source>
        <strain evidence="3">MED-G157</strain>
    </source>
</reference>
<dbReference type="Pfam" id="PF01551">
    <property type="entry name" value="Peptidase_M23"/>
    <property type="match status" value="1"/>
</dbReference>
<dbReference type="CDD" id="cd12797">
    <property type="entry name" value="M23_peptidase"/>
    <property type="match status" value="1"/>
</dbReference>
<feature type="coiled-coil region" evidence="1">
    <location>
        <begin position="20"/>
        <end position="117"/>
    </location>
</feature>
<evidence type="ECO:0000313" key="4">
    <source>
        <dbReference type="Proteomes" id="UP000316199"/>
    </source>
</evidence>
<dbReference type="PANTHER" id="PTHR21666:SF270">
    <property type="entry name" value="MUREIN HYDROLASE ACTIVATOR ENVC"/>
    <property type="match status" value="1"/>
</dbReference>
<dbReference type="Proteomes" id="UP000316199">
    <property type="component" value="Unassembled WGS sequence"/>
</dbReference>
<feature type="domain" description="M23ase beta-sheet core" evidence="2">
    <location>
        <begin position="281"/>
        <end position="374"/>
    </location>
</feature>
<dbReference type="FunFam" id="2.70.70.10:FF:000003">
    <property type="entry name" value="Murein hydrolase activator EnvC"/>
    <property type="match status" value="1"/>
</dbReference>
<dbReference type="SUPFAM" id="SSF51261">
    <property type="entry name" value="Duplicated hybrid motif"/>
    <property type="match status" value="1"/>
</dbReference>
<comment type="caution">
    <text evidence="3">The sequence shown here is derived from an EMBL/GenBank/DDBJ whole genome shotgun (WGS) entry which is preliminary data.</text>
</comment>
<dbReference type="Gene3D" id="2.70.70.10">
    <property type="entry name" value="Glucose Permease (Domain IIA)"/>
    <property type="match status" value="1"/>
</dbReference>
<dbReference type="EMBL" id="SHAG01000010">
    <property type="protein sequence ID" value="RZO76577.1"/>
    <property type="molecule type" value="Genomic_DNA"/>
</dbReference>
<proteinExistence type="predicted"/>
<dbReference type="InterPro" id="IPR016047">
    <property type="entry name" value="M23ase_b-sheet_dom"/>
</dbReference>
<dbReference type="PANTHER" id="PTHR21666">
    <property type="entry name" value="PEPTIDASE-RELATED"/>
    <property type="match status" value="1"/>
</dbReference>
<organism evidence="3 4">
    <name type="scientific">OM182 bacterium</name>
    <dbReference type="NCBI Taxonomy" id="2510334"/>
    <lineage>
        <taxon>Bacteria</taxon>
        <taxon>Pseudomonadati</taxon>
        <taxon>Pseudomonadota</taxon>
        <taxon>Gammaproteobacteria</taxon>
        <taxon>OMG group</taxon>
        <taxon>OM182 clade</taxon>
    </lineage>
</organism>
<dbReference type="GO" id="GO:0004222">
    <property type="term" value="F:metalloendopeptidase activity"/>
    <property type="evidence" value="ECO:0007669"/>
    <property type="project" value="TreeGrafter"/>
</dbReference>
<evidence type="ECO:0000256" key="1">
    <source>
        <dbReference type="SAM" id="Coils"/>
    </source>
</evidence>
<gene>
    <name evidence="3" type="ORF">EVA68_03960</name>
</gene>